<sequence length="175" mass="19444">MVDSSCSFTVQWNNNTDIKHLTTGQYLEVTNYKPTTIISSTGILAQLYCDIVGKLYDSIIITLPAIQHFKASNKFFVVSDFPPAFQPNHFYITVTISSNDIEGLQVDGSSALCYRQTSSIMMSRESYTVLIVEISKGLHTITQVNKVPFGLLINGKSIHEGYGYPAGFQFNNDVP</sequence>
<dbReference type="InterPro" id="IPR035234">
    <property type="entry name" value="IgGFc-bd_N"/>
</dbReference>
<keyword evidence="3" id="KW-1185">Reference proteome</keyword>
<name>A0A6J8EA10_MYTCO</name>
<proteinExistence type="predicted"/>
<evidence type="ECO:0000259" key="1">
    <source>
        <dbReference type="Pfam" id="PF17517"/>
    </source>
</evidence>
<gene>
    <name evidence="2" type="ORF">MCOR_49063</name>
</gene>
<dbReference type="EMBL" id="CACVKT020008652">
    <property type="protein sequence ID" value="CAC5416442.1"/>
    <property type="molecule type" value="Genomic_DNA"/>
</dbReference>
<evidence type="ECO:0000313" key="3">
    <source>
        <dbReference type="Proteomes" id="UP000507470"/>
    </source>
</evidence>
<dbReference type="AlphaFoldDB" id="A0A6J8EA10"/>
<organism evidence="2 3">
    <name type="scientific">Mytilus coruscus</name>
    <name type="common">Sea mussel</name>
    <dbReference type="NCBI Taxonomy" id="42192"/>
    <lineage>
        <taxon>Eukaryota</taxon>
        <taxon>Metazoa</taxon>
        <taxon>Spiralia</taxon>
        <taxon>Lophotrochozoa</taxon>
        <taxon>Mollusca</taxon>
        <taxon>Bivalvia</taxon>
        <taxon>Autobranchia</taxon>
        <taxon>Pteriomorphia</taxon>
        <taxon>Mytilida</taxon>
        <taxon>Mytiloidea</taxon>
        <taxon>Mytilidae</taxon>
        <taxon>Mytilinae</taxon>
        <taxon>Mytilus</taxon>
    </lineage>
</organism>
<dbReference type="Proteomes" id="UP000507470">
    <property type="component" value="Unassembled WGS sequence"/>
</dbReference>
<evidence type="ECO:0000313" key="2">
    <source>
        <dbReference type="EMBL" id="CAC5416442.1"/>
    </source>
</evidence>
<protein>
    <recommendedName>
        <fullName evidence="1">IgGFc-binding protein N-terminal domain-containing protein</fullName>
    </recommendedName>
</protein>
<feature type="domain" description="IgGFc-binding protein N-terminal" evidence="1">
    <location>
        <begin position="9"/>
        <end position="155"/>
    </location>
</feature>
<accession>A0A6J8EA10</accession>
<dbReference type="PANTHER" id="PTHR46534">
    <property type="entry name" value="IGGFC_BINDING DOMAIN-CONTAINING PROTEIN"/>
    <property type="match status" value="1"/>
</dbReference>
<reference evidence="2 3" key="1">
    <citation type="submission" date="2020-06" db="EMBL/GenBank/DDBJ databases">
        <authorList>
            <person name="Li R."/>
            <person name="Bekaert M."/>
        </authorList>
    </citation>
    <scope>NUCLEOTIDE SEQUENCE [LARGE SCALE GENOMIC DNA]</scope>
    <source>
        <strain evidence="3">wild</strain>
    </source>
</reference>
<dbReference type="Pfam" id="PF17517">
    <property type="entry name" value="IgGFc_binding"/>
    <property type="match status" value="1"/>
</dbReference>
<dbReference type="PANTHER" id="PTHR46534:SF1">
    <property type="entry name" value="IGGFC-BINDING PROTEIN N-TERMINAL DOMAIN-CONTAINING PROTEIN"/>
    <property type="match status" value="1"/>
</dbReference>
<dbReference type="OrthoDB" id="9987373at2759"/>